<dbReference type="AlphaFoldDB" id="A0A316I9H9"/>
<dbReference type="Proteomes" id="UP000248714">
    <property type="component" value="Unassembled WGS sequence"/>
</dbReference>
<name>A0A316I9H9_9PSEU</name>
<comment type="caution">
    <text evidence="1">The sequence shown here is derived from an EMBL/GenBank/DDBJ whole genome shotgun (WGS) entry which is preliminary data.</text>
</comment>
<dbReference type="EMBL" id="QLTT01000002">
    <property type="protein sequence ID" value="RAS68646.1"/>
    <property type="molecule type" value="Genomic_DNA"/>
</dbReference>
<dbReference type="Pfam" id="PF14106">
    <property type="entry name" value="DUF4279"/>
    <property type="match status" value="1"/>
</dbReference>
<proteinExistence type="predicted"/>
<sequence length="134" mass="14739">MTGQEQHEYTASLRVFSESLTLTELVAVLGEPTRGYDIGDLVSPRRPDGPRRTNAHWSLGSAALRTQPLDEHVAELVTFVEAHSREFDALGDKVQIDVFCGVFTADDSQGGFTLGSDLIRRLSALNLDIGFDLY</sequence>
<gene>
    <name evidence="2" type="ORF">C8D87_102715</name>
    <name evidence="1" type="ORF">C8D88_101139</name>
</gene>
<dbReference type="Proteomes" id="UP000246005">
    <property type="component" value="Unassembled WGS sequence"/>
</dbReference>
<dbReference type="EMBL" id="QGHB01000001">
    <property type="protein sequence ID" value="PWK90127.1"/>
    <property type="molecule type" value="Genomic_DNA"/>
</dbReference>
<dbReference type="InterPro" id="IPR025459">
    <property type="entry name" value="DUF4279"/>
</dbReference>
<dbReference type="RefSeq" id="WP_109628894.1">
    <property type="nucleotide sequence ID" value="NZ_QGHB01000001.1"/>
</dbReference>
<evidence type="ECO:0000313" key="2">
    <source>
        <dbReference type="EMBL" id="RAS68646.1"/>
    </source>
</evidence>
<keyword evidence="4" id="KW-1185">Reference proteome</keyword>
<evidence type="ECO:0000313" key="3">
    <source>
        <dbReference type="Proteomes" id="UP000246005"/>
    </source>
</evidence>
<dbReference type="OrthoDB" id="582680at2"/>
<protein>
    <submittedName>
        <fullName evidence="1">Uncharacterized protein DUF4279</fullName>
    </submittedName>
</protein>
<reference evidence="1 3" key="1">
    <citation type="submission" date="2018-05" db="EMBL/GenBank/DDBJ databases">
        <title>Genomic Encyclopedia of Type Strains, Phase IV (KMG-IV): sequencing the most valuable type-strain genomes for metagenomic binning, comparative biology and taxonomic classification.</title>
        <authorList>
            <person name="Goeker M."/>
        </authorList>
    </citation>
    <scope>NUCLEOTIDE SEQUENCE [LARGE SCALE GENOMIC DNA]</scope>
    <source>
        <strain evidence="2 4">DSM 45479</strain>
        <strain evidence="1 3">DSM 45480</strain>
    </source>
</reference>
<organism evidence="1 3">
    <name type="scientific">Lentzea atacamensis</name>
    <dbReference type="NCBI Taxonomy" id="531938"/>
    <lineage>
        <taxon>Bacteria</taxon>
        <taxon>Bacillati</taxon>
        <taxon>Actinomycetota</taxon>
        <taxon>Actinomycetes</taxon>
        <taxon>Pseudonocardiales</taxon>
        <taxon>Pseudonocardiaceae</taxon>
        <taxon>Lentzea</taxon>
    </lineage>
</organism>
<evidence type="ECO:0000313" key="4">
    <source>
        <dbReference type="Proteomes" id="UP000248714"/>
    </source>
</evidence>
<accession>A0A316I9H9</accession>
<evidence type="ECO:0000313" key="1">
    <source>
        <dbReference type="EMBL" id="PWK90127.1"/>
    </source>
</evidence>